<dbReference type="Proteomes" id="UP001500752">
    <property type="component" value="Unassembled WGS sequence"/>
</dbReference>
<dbReference type="RefSeq" id="WP_345150662.1">
    <property type="nucleotide sequence ID" value="NZ_BAABEO010000012.1"/>
</dbReference>
<name>A0ABP7CBJ8_9MICC</name>
<proteinExistence type="predicted"/>
<dbReference type="Gene3D" id="3.20.20.210">
    <property type="match status" value="1"/>
</dbReference>
<gene>
    <name evidence="1" type="ORF">GCM10023081_21360</name>
</gene>
<keyword evidence="2" id="KW-1185">Reference proteome</keyword>
<dbReference type="InterPro" id="IPR038071">
    <property type="entry name" value="UROD/MetE-like_sf"/>
</dbReference>
<evidence type="ECO:0000313" key="2">
    <source>
        <dbReference type="Proteomes" id="UP001500752"/>
    </source>
</evidence>
<evidence type="ECO:0000313" key="1">
    <source>
        <dbReference type="EMBL" id="GAA3683161.1"/>
    </source>
</evidence>
<sequence>MPGVDPIEPVRIVRGELGEPNLPHLVELPGRGVGSDAVGRTAGMLEDLYVDVQSFGWRLVDRPGLDHRRAVSALSTDLGVQADVIGTEERPGDALKIQLRGPFSLAANLHLHNGERALIDHGARRDLVHSLASGAARHVADVLRTSGRPHVTVVVEEPELADVLAGTIPTVSGYRSLRSVPRHEAVRAWSEVVEALRGAGATTVVLAPGVGPVGVPEVCDDVASAGADGVYLPVTALDTRGWERSAGLVEGGLELWLGLLDPGKTPPGVVKAVERVLRPWRQLGLGDASLGALTLLPTTGFAETSPEALRKVLTTLSQTVDALNQVLAEA</sequence>
<dbReference type="EMBL" id="BAABEO010000012">
    <property type="protein sequence ID" value="GAA3683161.1"/>
    <property type="molecule type" value="Genomic_DNA"/>
</dbReference>
<protein>
    <submittedName>
        <fullName evidence="1">Methionine synthase</fullName>
    </submittedName>
</protein>
<dbReference type="SUPFAM" id="SSF51726">
    <property type="entry name" value="UROD/MetE-like"/>
    <property type="match status" value="1"/>
</dbReference>
<reference evidence="2" key="1">
    <citation type="journal article" date="2019" name="Int. J. Syst. Evol. Microbiol.">
        <title>The Global Catalogue of Microorganisms (GCM) 10K type strain sequencing project: providing services to taxonomists for standard genome sequencing and annotation.</title>
        <authorList>
            <consortium name="The Broad Institute Genomics Platform"/>
            <consortium name="The Broad Institute Genome Sequencing Center for Infectious Disease"/>
            <person name="Wu L."/>
            <person name="Ma J."/>
        </authorList>
    </citation>
    <scope>NUCLEOTIDE SEQUENCE [LARGE SCALE GENOMIC DNA]</scope>
    <source>
        <strain evidence="2">JCM 30742</strain>
    </source>
</reference>
<comment type="caution">
    <text evidence="1">The sequence shown here is derived from an EMBL/GenBank/DDBJ whole genome shotgun (WGS) entry which is preliminary data.</text>
</comment>
<organism evidence="1 2">
    <name type="scientific">Arthrobacter ginkgonis</name>
    <dbReference type="NCBI Taxonomy" id="1630594"/>
    <lineage>
        <taxon>Bacteria</taxon>
        <taxon>Bacillati</taxon>
        <taxon>Actinomycetota</taxon>
        <taxon>Actinomycetes</taxon>
        <taxon>Micrococcales</taxon>
        <taxon>Micrococcaceae</taxon>
        <taxon>Arthrobacter</taxon>
    </lineage>
</organism>
<accession>A0ABP7CBJ8</accession>